<dbReference type="InterPro" id="IPR008699">
    <property type="entry name" value="NDUFB8"/>
</dbReference>
<feature type="region of interest" description="Disordered" evidence="1">
    <location>
        <begin position="18"/>
        <end position="55"/>
    </location>
</feature>
<dbReference type="Proteomes" id="UP000297245">
    <property type="component" value="Unassembled WGS sequence"/>
</dbReference>
<dbReference type="AlphaFoldDB" id="A0A4S8MVL0"/>
<accession>A0A4S8MVL0</accession>
<evidence type="ECO:0000313" key="2">
    <source>
        <dbReference type="EMBL" id="THV07343.1"/>
    </source>
</evidence>
<gene>
    <name evidence="2" type="ORF">K435DRAFT_643703</name>
</gene>
<reference evidence="2 3" key="1">
    <citation type="journal article" date="2019" name="Nat. Ecol. Evol.">
        <title>Megaphylogeny resolves global patterns of mushroom evolution.</title>
        <authorList>
            <person name="Varga T."/>
            <person name="Krizsan K."/>
            <person name="Foldi C."/>
            <person name="Dima B."/>
            <person name="Sanchez-Garcia M."/>
            <person name="Sanchez-Ramirez S."/>
            <person name="Szollosi G.J."/>
            <person name="Szarkandi J.G."/>
            <person name="Papp V."/>
            <person name="Albert L."/>
            <person name="Andreopoulos W."/>
            <person name="Angelini C."/>
            <person name="Antonin V."/>
            <person name="Barry K.W."/>
            <person name="Bougher N.L."/>
            <person name="Buchanan P."/>
            <person name="Buyck B."/>
            <person name="Bense V."/>
            <person name="Catcheside P."/>
            <person name="Chovatia M."/>
            <person name="Cooper J."/>
            <person name="Damon W."/>
            <person name="Desjardin D."/>
            <person name="Finy P."/>
            <person name="Geml J."/>
            <person name="Haridas S."/>
            <person name="Hughes K."/>
            <person name="Justo A."/>
            <person name="Karasinski D."/>
            <person name="Kautmanova I."/>
            <person name="Kiss B."/>
            <person name="Kocsube S."/>
            <person name="Kotiranta H."/>
            <person name="LaButti K.M."/>
            <person name="Lechner B.E."/>
            <person name="Liimatainen K."/>
            <person name="Lipzen A."/>
            <person name="Lukacs Z."/>
            <person name="Mihaltcheva S."/>
            <person name="Morgado L.N."/>
            <person name="Niskanen T."/>
            <person name="Noordeloos M.E."/>
            <person name="Ohm R.A."/>
            <person name="Ortiz-Santana B."/>
            <person name="Ovrebo C."/>
            <person name="Racz N."/>
            <person name="Riley R."/>
            <person name="Savchenko A."/>
            <person name="Shiryaev A."/>
            <person name="Soop K."/>
            <person name="Spirin V."/>
            <person name="Szebenyi C."/>
            <person name="Tomsovsky M."/>
            <person name="Tulloss R.E."/>
            <person name="Uehling J."/>
            <person name="Grigoriev I.V."/>
            <person name="Vagvolgyi C."/>
            <person name="Papp T."/>
            <person name="Martin F.M."/>
            <person name="Miettinen O."/>
            <person name="Hibbett D.S."/>
            <person name="Nagy L.G."/>
        </authorList>
    </citation>
    <scope>NUCLEOTIDE SEQUENCE [LARGE SCALE GENOMIC DNA]</scope>
    <source>
        <strain evidence="2 3">CBS 962.96</strain>
    </source>
</reference>
<proteinExistence type="predicted"/>
<dbReference type="EMBL" id="ML179038">
    <property type="protein sequence ID" value="THV07343.1"/>
    <property type="molecule type" value="Genomic_DNA"/>
</dbReference>
<dbReference type="OrthoDB" id="2014058at2759"/>
<dbReference type="PANTHER" id="PTHR12840">
    <property type="entry name" value="NADH-UBIQUINONE OXIDOREDUCTASE ASHI SUBUNIT"/>
    <property type="match status" value="1"/>
</dbReference>
<evidence type="ECO:0000313" key="3">
    <source>
        <dbReference type="Proteomes" id="UP000297245"/>
    </source>
</evidence>
<name>A0A4S8MVL0_DENBC</name>
<feature type="compositionally biased region" description="Basic and acidic residues" evidence="1">
    <location>
        <begin position="23"/>
        <end position="38"/>
    </location>
</feature>
<sequence length="174" mass="19820">MPSLVRYALRAAPRRLLPSRSISTREPHDVNTDPEPLKDYPIAPPGSRQWLPPTGWDDVQERRNFGDPLPEHDELMSMWGPDIPPPGVTPSTALRHFVLAALTFSGIFFVTKNVLTPEPHFTRRTYPYDGLSKELGGVDANKVRNHKPISFHHCSHSFLPRFNFSQARIETEME</sequence>
<evidence type="ECO:0000256" key="1">
    <source>
        <dbReference type="SAM" id="MobiDB-lite"/>
    </source>
</evidence>
<dbReference type="PANTHER" id="PTHR12840:SF1">
    <property type="entry name" value="NADH DEHYDROGENASE [UBIQUINONE] 1 BETA SUBCOMPLEX SUBUNIT 8, MITOCHONDRIAL"/>
    <property type="match status" value="1"/>
</dbReference>
<dbReference type="GO" id="GO:0005739">
    <property type="term" value="C:mitochondrion"/>
    <property type="evidence" value="ECO:0007669"/>
    <property type="project" value="InterPro"/>
</dbReference>
<protein>
    <submittedName>
        <fullName evidence="2">Uncharacterized protein</fullName>
    </submittedName>
</protein>
<organism evidence="2 3">
    <name type="scientific">Dendrothele bispora (strain CBS 962.96)</name>
    <dbReference type="NCBI Taxonomy" id="1314807"/>
    <lineage>
        <taxon>Eukaryota</taxon>
        <taxon>Fungi</taxon>
        <taxon>Dikarya</taxon>
        <taxon>Basidiomycota</taxon>
        <taxon>Agaricomycotina</taxon>
        <taxon>Agaricomycetes</taxon>
        <taxon>Agaricomycetidae</taxon>
        <taxon>Agaricales</taxon>
        <taxon>Agaricales incertae sedis</taxon>
        <taxon>Dendrothele</taxon>
    </lineage>
</organism>
<keyword evidence="3" id="KW-1185">Reference proteome</keyword>